<evidence type="ECO:0000256" key="1">
    <source>
        <dbReference type="SAM" id="MobiDB-lite"/>
    </source>
</evidence>
<sequence length="110" mass="11431">MNGTSGFAVFFYPQALEVLGEAIKPYLQEGPAGPHVACNEVDTAGGFVELTLFGRTAEGQDITLELMVPSSMVLMIVSSQQAGSFGFRPHLPEAPGETAQSPATDAQGGS</sequence>
<dbReference type="RefSeq" id="WP_146386990.1">
    <property type="nucleotide sequence ID" value="NZ_VOHK01000003.1"/>
</dbReference>
<dbReference type="EMBL" id="VOHK01000003">
    <property type="protein sequence ID" value="TWT21349.1"/>
    <property type="molecule type" value="Genomic_DNA"/>
</dbReference>
<dbReference type="Proteomes" id="UP000319980">
    <property type="component" value="Unassembled WGS sequence"/>
</dbReference>
<organism evidence="2 3">
    <name type="scientific">Luteimonas marina</name>
    <dbReference type="NCBI Taxonomy" id="488485"/>
    <lineage>
        <taxon>Bacteria</taxon>
        <taxon>Pseudomonadati</taxon>
        <taxon>Pseudomonadota</taxon>
        <taxon>Gammaproteobacteria</taxon>
        <taxon>Lysobacterales</taxon>
        <taxon>Lysobacteraceae</taxon>
        <taxon>Luteimonas</taxon>
    </lineage>
</organism>
<comment type="caution">
    <text evidence="2">The sequence shown here is derived from an EMBL/GenBank/DDBJ whole genome shotgun (WGS) entry which is preliminary data.</text>
</comment>
<feature type="region of interest" description="Disordered" evidence="1">
    <location>
        <begin position="86"/>
        <end position="110"/>
    </location>
</feature>
<evidence type="ECO:0000313" key="2">
    <source>
        <dbReference type="EMBL" id="TWT21349.1"/>
    </source>
</evidence>
<dbReference type="AlphaFoldDB" id="A0A5C5U6E3"/>
<keyword evidence="3" id="KW-1185">Reference proteome</keyword>
<name>A0A5C5U6E3_9GAMM</name>
<reference evidence="2 3" key="1">
    <citation type="journal article" date="2008" name="Int. J. Syst. Evol. Microbiol.">
        <title>Luteimonas marina sp. nov., isolated from seawater.</title>
        <authorList>
            <person name="Baik K.S."/>
            <person name="Park S.C."/>
            <person name="Kim M.S."/>
            <person name="Kim E.M."/>
            <person name="Park C."/>
            <person name="Chun J."/>
            <person name="Seong C.N."/>
        </authorList>
    </citation>
    <scope>NUCLEOTIDE SEQUENCE [LARGE SCALE GENOMIC DNA]</scope>
    <source>
        <strain evidence="2 3">FR1330</strain>
    </source>
</reference>
<proteinExistence type="predicted"/>
<gene>
    <name evidence="2" type="ORF">FQY83_08315</name>
</gene>
<dbReference type="OrthoDB" id="5956546at2"/>
<accession>A0A5C5U6E3</accession>
<evidence type="ECO:0000313" key="3">
    <source>
        <dbReference type="Proteomes" id="UP000319980"/>
    </source>
</evidence>
<protein>
    <submittedName>
        <fullName evidence="2">Uncharacterized protein</fullName>
    </submittedName>
</protein>